<protein>
    <recommendedName>
        <fullName evidence="3">Phage integrase, N-terminal SAM-like domain</fullName>
    </recommendedName>
</protein>
<accession>A0A1M5QGR4</accession>
<organism evidence="1 2">
    <name type="scientific">Bradyrhizobium erythrophlei</name>
    <dbReference type="NCBI Taxonomy" id="1437360"/>
    <lineage>
        <taxon>Bacteria</taxon>
        <taxon>Pseudomonadati</taxon>
        <taxon>Pseudomonadota</taxon>
        <taxon>Alphaproteobacteria</taxon>
        <taxon>Hyphomicrobiales</taxon>
        <taxon>Nitrobacteraceae</taxon>
        <taxon>Bradyrhizobium</taxon>
    </lineage>
</organism>
<dbReference type="EMBL" id="LT670817">
    <property type="protein sequence ID" value="SHH13128.1"/>
    <property type="molecule type" value="Genomic_DNA"/>
</dbReference>
<sequence length="101" mass="11680">MKGHLRERAAGSWAIVLEQCDAATGKRKRKWHSSKGIKRQAQVEWARLISEMKDGSYVEPSKLTLSQFTDRWLRPIKPNASPRTHERYEQLATSVIDKEAF</sequence>
<gene>
    <name evidence="1" type="ORF">SAMN05443248_3799</name>
</gene>
<reference evidence="1 2" key="1">
    <citation type="submission" date="2016-11" db="EMBL/GenBank/DDBJ databases">
        <authorList>
            <person name="Jaros S."/>
            <person name="Januszkiewicz K."/>
            <person name="Wedrychowicz H."/>
        </authorList>
    </citation>
    <scope>NUCLEOTIDE SEQUENCE [LARGE SCALE GENOMIC DNA]</scope>
    <source>
        <strain evidence="1 2">GAS138</strain>
    </source>
</reference>
<dbReference type="RefSeq" id="WP_245332638.1">
    <property type="nucleotide sequence ID" value="NZ_LT670817.1"/>
</dbReference>
<evidence type="ECO:0000313" key="2">
    <source>
        <dbReference type="Proteomes" id="UP000189796"/>
    </source>
</evidence>
<proteinExistence type="predicted"/>
<dbReference type="AlphaFoldDB" id="A0A1M5QGR4"/>
<evidence type="ECO:0008006" key="3">
    <source>
        <dbReference type="Google" id="ProtNLM"/>
    </source>
</evidence>
<evidence type="ECO:0000313" key="1">
    <source>
        <dbReference type="EMBL" id="SHH13128.1"/>
    </source>
</evidence>
<name>A0A1M5QGR4_9BRAD</name>
<dbReference type="Proteomes" id="UP000189796">
    <property type="component" value="Chromosome I"/>
</dbReference>